<accession>A0ABD2WSD9</accession>
<evidence type="ECO:0000313" key="2">
    <source>
        <dbReference type="Proteomes" id="UP001627154"/>
    </source>
</evidence>
<evidence type="ECO:0008006" key="3">
    <source>
        <dbReference type="Google" id="ProtNLM"/>
    </source>
</evidence>
<dbReference type="InterPro" id="IPR001387">
    <property type="entry name" value="Cro/C1-type_HTH"/>
</dbReference>
<organism evidence="1 2">
    <name type="scientific">Trichogramma kaykai</name>
    <dbReference type="NCBI Taxonomy" id="54128"/>
    <lineage>
        <taxon>Eukaryota</taxon>
        <taxon>Metazoa</taxon>
        <taxon>Ecdysozoa</taxon>
        <taxon>Arthropoda</taxon>
        <taxon>Hexapoda</taxon>
        <taxon>Insecta</taxon>
        <taxon>Pterygota</taxon>
        <taxon>Neoptera</taxon>
        <taxon>Endopterygota</taxon>
        <taxon>Hymenoptera</taxon>
        <taxon>Apocrita</taxon>
        <taxon>Proctotrupomorpha</taxon>
        <taxon>Chalcidoidea</taxon>
        <taxon>Trichogrammatidae</taxon>
        <taxon>Trichogramma</taxon>
    </lineage>
</organism>
<dbReference type="Proteomes" id="UP001627154">
    <property type="component" value="Unassembled WGS sequence"/>
</dbReference>
<reference evidence="1 2" key="1">
    <citation type="journal article" date="2024" name="bioRxiv">
        <title>A reference genome for Trichogramma kaykai: A tiny desert-dwelling parasitoid wasp with competing sex-ratio distorters.</title>
        <authorList>
            <person name="Culotta J."/>
            <person name="Lindsey A.R."/>
        </authorList>
    </citation>
    <scope>NUCLEOTIDE SEQUENCE [LARGE SCALE GENOMIC DNA]</scope>
    <source>
        <strain evidence="1 2">KSX58</strain>
    </source>
</reference>
<proteinExistence type="predicted"/>
<name>A0ABD2WSD9_9HYME</name>
<comment type="caution">
    <text evidence="1">The sequence shown here is derived from an EMBL/GenBank/DDBJ whole genome shotgun (WGS) entry which is preliminary data.</text>
</comment>
<dbReference type="EMBL" id="JBJJXI010000078">
    <property type="protein sequence ID" value="KAL3395764.1"/>
    <property type="molecule type" value="Genomic_DNA"/>
</dbReference>
<keyword evidence="2" id="KW-1185">Reference proteome</keyword>
<sequence>MHIFKAKMTLKASKLQHVTTIKISVQDKKTLLKSFDSLPNASPMSQREAALRLNISQATLSRVLKNRYEIKRASSSDENSAVKGKILDSEQNVIANDIAKKTSLLDRLHQVNQAWSYVSSETIKNCYRKAGFVKDAKDIPSNVSNVDSIEIYPQDMPNEESNEWVNIDENLQTSVKPTDDDICQEAIQTESEDEDDDDDFEPAPTSTEMFNALQVLRRGVQNYADSFEEYYKFEKFISAIIDTRKKQKYIDDYFTKIKSLPNFLMYGLFL</sequence>
<dbReference type="Gene3D" id="1.10.10.60">
    <property type="entry name" value="Homeodomain-like"/>
    <property type="match status" value="1"/>
</dbReference>
<protein>
    <recommendedName>
        <fullName evidence="3">HTH psq-type domain-containing protein</fullName>
    </recommendedName>
</protein>
<gene>
    <name evidence="1" type="ORF">TKK_010296</name>
</gene>
<dbReference type="CDD" id="cd00093">
    <property type="entry name" value="HTH_XRE"/>
    <property type="match status" value="1"/>
</dbReference>
<dbReference type="AlphaFoldDB" id="A0ABD2WSD9"/>
<evidence type="ECO:0000313" key="1">
    <source>
        <dbReference type="EMBL" id="KAL3395764.1"/>
    </source>
</evidence>